<accession>A0A0B0IMF2</accession>
<keyword evidence="1" id="KW-0812">Transmembrane</keyword>
<organism evidence="2 3">
    <name type="scientific">Halalkalibacter okhensis</name>
    <dbReference type="NCBI Taxonomy" id="333138"/>
    <lineage>
        <taxon>Bacteria</taxon>
        <taxon>Bacillati</taxon>
        <taxon>Bacillota</taxon>
        <taxon>Bacilli</taxon>
        <taxon>Bacillales</taxon>
        <taxon>Bacillaceae</taxon>
        <taxon>Halalkalibacter</taxon>
    </lineage>
</organism>
<evidence type="ECO:0000313" key="2">
    <source>
        <dbReference type="EMBL" id="KHF42062.1"/>
    </source>
</evidence>
<feature type="transmembrane region" description="Helical" evidence="1">
    <location>
        <begin position="30"/>
        <end position="55"/>
    </location>
</feature>
<reference evidence="2 3" key="1">
    <citation type="submission" date="2014-09" db="EMBL/GenBank/DDBJ databases">
        <title>Genome sequencing and annotation of Bacillus Okhensis strain Kh10-101T.</title>
        <authorList>
            <person name="Prakash J.S."/>
        </authorList>
    </citation>
    <scope>NUCLEOTIDE SEQUENCE [LARGE SCALE GENOMIC DNA]</scope>
    <source>
        <strain evidence="3">Kh10-101T</strain>
    </source>
</reference>
<comment type="caution">
    <text evidence="2">The sequence shown here is derived from an EMBL/GenBank/DDBJ whole genome shotgun (WGS) entry which is preliminary data.</text>
</comment>
<feature type="transmembrane region" description="Helical" evidence="1">
    <location>
        <begin position="7"/>
        <end position="24"/>
    </location>
</feature>
<evidence type="ECO:0000256" key="1">
    <source>
        <dbReference type="SAM" id="Phobius"/>
    </source>
</evidence>
<dbReference type="OrthoDB" id="2939320at2"/>
<dbReference type="RefSeq" id="WP_034625362.1">
    <property type="nucleotide sequence ID" value="NZ_JRJU01000001.1"/>
</dbReference>
<dbReference type="EMBL" id="JRJU01000001">
    <property type="protein sequence ID" value="KHF42062.1"/>
    <property type="molecule type" value="Genomic_DNA"/>
</dbReference>
<name>A0A0B0IMF2_9BACI</name>
<evidence type="ECO:0000313" key="3">
    <source>
        <dbReference type="Proteomes" id="UP000030832"/>
    </source>
</evidence>
<dbReference type="Proteomes" id="UP000030832">
    <property type="component" value="Unassembled WGS sequence"/>
</dbReference>
<protein>
    <submittedName>
        <fullName evidence="2">Uncharacterized protein</fullName>
    </submittedName>
</protein>
<dbReference type="eggNOG" id="ENOG5030ET9">
    <property type="taxonomic scope" value="Bacteria"/>
</dbReference>
<keyword evidence="3" id="KW-1185">Reference proteome</keyword>
<dbReference type="AlphaFoldDB" id="A0A0B0IMF2"/>
<keyword evidence="1" id="KW-0472">Membrane</keyword>
<gene>
    <name evidence="2" type="ORF">LQ50_01895</name>
</gene>
<sequence>MKKVASYYLLSVVFFFLLSASQLYEQDFQTILMTFLGSTCLGLLTGFVIHMAMIIKKKVSK</sequence>
<keyword evidence="1" id="KW-1133">Transmembrane helix</keyword>
<proteinExistence type="predicted"/>